<evidence type="ECO:0000256" key="9">
    <source>
        <dbReference type="ARBA" id="ARBA00023303"/>
    </source>
</evidence>
<feature type="transmembrane region" description="Helical" evidence="10">
    <location>
        <begin position="255"/>
        <end position="279"/>
    </location>
</feature>
<evidence type="ECO:0000256" key="6">
    <source>
        <dbReference type="ARBA" id="ARBA00023136"/>
    </source>
</evidence>
<dbReference type="SUPFAM" id="SSF81340">
    <property type="entry name" value="Clc chloride channel"/>
    <property type="match status" value="1"/>
</dbReference>
<dbReference type="STRING" id="59925.EU91_1867"/>
<dbReference type="Pfam" id="PF00654">
    <property type="entry name" value="Voltage_CLC"/>
    <property type="match status" value="1"/>
</dbReference>
<dbReference type="InterPro" id="IPR050368">
    <property type="entry name" value="ClC-type_chloride_channel"/>
</dbReference>
<evidence type="ECO:0000313" key="12">
    <source>
        <dbReference type="Proteomes" id="UP000030598"/>
    </source>
</evidence>
<evidence type="ECO:0000256" key="1">
    <source>
        <dbReference type="ARBA" id="ARBA00004141"/>
    </source>
</evidence>
<dbReference type="CDD" id="cd01031">
    <property type="entry name" value="EriC"/>
    <property type="match status" value="1"/>
</dbReference>
<feature type="transmembrane region" description="Helical" evidence="10">
    <location>
        <begin position="28"/>
        <end position="49"/>
    </location>
</feature>
<comment type="subcellular location">
    <subcellularLocation>
        <location evidence="1">Membrane</location>
        <topology evidence="1">Multi-pass membrane protein</topology>
    </subcellularLocation>
</comment>
<accession>A0A0A1ZC92</accession>
<dbReference type="InterPro" id="IPR014743">
    <property type="entry name" value="Cl-channel_core"/>
</dbReference>
<dbReference type="Proteomes" id="UP000030598">
    <property type="component" value="Unassembled WGS sequence"/>
</dbReference>
<organism evidence="11 12">
    <name type="scientific">Prochlorococcus marinus str. GP2</name>
    <dbReference type="NCBI Taxonomy" id="59925"/>
    <lineage>
        <taxon>Bacteria</taxon>
        <taxon>Bacillati</taxon>
        <taxon>Cyanobacteriota</taxon>
        <taxon>Cyanophyceae</taxon>
        <taxon>Synechococcales</taxon>
        <taxon>Prochlorococcaceae</taxon>
        <taxon>Prochlorococcus</taxon>
    </lineage>
</organism>
<feature type="transmembrane region" description="Helical" evidence="10">
    <location>
        <begin position="166"/>
        <end position="189"/>
    </location>
</feature>
<dbReference type="OrthoDB" id="9812438at2"/>
<feature type="transmembrane region" description="Helical" evidence="10">
    <location>
        <begin position="387"/>
        <end position="410"/>
    </location>
</feature>
<evidence type="ECO:0000256" key="8">
    <source>
        <dbReference type="ARBA" id="ARBA00023214"/>
    </source>
</evidence>
<keyword evidence="2" id="KW-0813">Transport</keyword>
<feature type="transmembrane region" description="Helical" evidence="10">
    <location>
        <begin position="356"/>
        <end position="375"/>
    </location>
</feature>
<evidence type="ECO:0000256" key="10">
    <source>
        <dbReference type="SAM" id="Phobius"/>
    </source>
</evidence>
<dbReference type="GO" id="GO:0005254">
    <property type="term" value="F:chloride channel activity"/>
    <property type="evidence" value="ECO:0007669"/>
    <property type="project" value="UniProtKB-KW"/>
</dbReference>
<feature type="transmembrane region" description="Helical" evidence="10">
    <location>
        <begin position="118"/>
        <end position="136"/>
    </location>
</feature>
<dbReference type="eggNOG" id="COG0038">
    <property type="taxonomic scope" value="Bacteria"/>
</dbReference>
<keyword evidence="7" id="KW-0869">Chloride channel</keyword>
<dbReference type="PANTHER" id="PTHR43427:SF6">
    <property type="entry name" value="CHLORIDE CHANNEL PROTEIN CLC-E"/>
    <property type="match status" value="1"/>
</dbReference>
<dbReference type="PRINTS" id="PR00762">
    <property type="entry name" value="CLCHANNEL"/>
</dbReference>
<dbReference type="GO" id="GO:0034707">
    <property type="term" value="C:chloride channel complex"/>
    <property type="evidence" value="ECO:0007669"/>
    <property type="project" value="UniProtKB-KW"/>
</dbReference>
<keyword evidence="3 10" id="KW-0812">Transmembrane</keyword>
<proteinExistence type="predicted"/>
<dbReference type="Gene3D" id="1.10.3080.10">
    <property type="entry name" value="Clc chloride channel"/>
    <property type="match status" value="1"/>
</dbReference>
<evidence type="ECO:0000313" key="11">
    <source>
        <dbReference type="EMBL" id="KGF85764.1"/>
    </source>
</evidence>
<sequence length="452" mass="48369">MPNLIKDNIQKTSNNSSRTIKKLLKQRSLVVVFSLLLTGLGASITSIFFKTGIYFINNWRLALLDQFPSIAVLPIFGALGGAIAGYLIKNIAPAAKGSGVSQIMGFLRHKKVPMNIKVGLVKLISGIIAIGSGFPLGPEGPSVQMGGSVAWQMAKLLKAPTAFRRVIVAAGGGAGIAAVFSAPLGGFIYAIEELLNSARPVILLLVVITTFIADSSADIIQALGLDPKAGGFDFNLGFLIQKEYDPSVFFLPIDFIYLVLLGIIIGMFAELYSRFVLFMQNLGKKWYKNKFVLKISICGLILGSIYSCLPSTFHNLDELQKIIAEQNTSIGIALLAVLVLFITTGLAAASGAPGGLFYPMLTLGGAIGLIMGNWVEIATGHAPSTYIFAGMGAFVAGCSRTPITAMFLAFALTKNLLIMKPVLISCIASFLIARAFNEESIYERQIQIELED</sequence>
<dbReference type="EMBL" id="JNAH01000008">
    <property type="protein sequence ID" value="KGF85764.1"/>
    <property type="molecule type" value="Genomic_DNA"/>
</dbReference>
<name>A0A0A1ZC92_PROMR</name>
<keyword evidence="5" id="KW-0406">Ion transport</keyword>
<keyword evidence="9" id="KW-0407">Ion channel</keyword>
<evidence type="ECO:0000256" key="2">
    <source>
        <dbReference type="ARBA" id="ARBA00022448"/>
    </source>
</evidence>
<evidence type="ECO:0000256" key="5">
    <source>
        <dbReference type="ARBA" id="ARBA00023065"/>
    </source>
</evidence>
<evidence type="ECO:0000256" key="4">
    <source>
        <dbReference type="ARBA" id="ARBA00022989"/>
    </source>
</evidence>
<comment type="caution">
    <text evidence="11">The sequence shown here is derived from an EMBL/GenBank/DDBJ whole genome shotgun (WGS) entry which is preliminary data.</text>
</comment>
<keyword evidence="4 10" id="KW-1133">Transmembrane helix</keyword>
<protein>
    <submittedName>
        <fullName evidence="11">Chloride channel protein</fullName>
    </submittedName>
</protein>
<dbReference type="RefSeq" id="WP_032525206.1">
    <property type="nucleotide sequence ID" value="NZ_CP138934.1"/>
</dbReference>
<evidence type="ECO:0000256" key="3">
    <source>
        <dbReference type="ARBA" id="ARBA00022692"/>
    </source>
</evidence>
<feature type="transmembrane region" description="Helical" evidence="10">
    <location>
        <begin position="201"/>
        <end position="223"/>
    </location>
</feature>
<reference evidence="12" key="1">
    <citation type="journal article" date="2014" name="Sci. Data">
        <title>Genomes of diverse isolates of the marine cyanobacterium Prochlorococcus.</title>
        <authorList>
            <person name="Biller S."/>
            <person name="Berube P."/>
            <person name="Thompson J."/>
            <person name="Kelly L."/>
            <person name="Roggensack S."/>
            <person name="Awad L."/>
            <person name="Roache-Johnson K."/>
            <person name="Ding H."/>
            <person name="Giovannoni S.J."/>
            <person name="Moore L.R."/>
            <person name="Chisholm S.W."/>
        </authorList>
    </citation>
    <scope>NUCLEOTIDE SEQUENCE [LARGE SCALE GENOMIC DNA]</scope>
    <source>
        <strain evidence="12">GP2</strain>
    </source>
</reference>
<dbReference type="PANTHER" id="PTHR43427">
    <property type="entry name" value="CHLORIDE CHANNEL PROTEIN CLC-E"/>
    <property type="match status" value="1"/>
</dbReference>
<dbReference type="InterPro" id="IPR001807">
    <property type="entry name" value="ClC"/>
</dbReference>
<keyword evidence="6 10" id="KW-0472">Membrane</keyword>
<keyword evidence="8" id="KW-0868">Chloride</keyword>
<feature type="transmembrane region" description="Helical" evidence="10">
    <location>
        <begin position="69"/>
        <end position="88"/>
    </location>
</feature>
<feature type="transmembrane region" description="Helical" evidence="10">
    <location>
        <begin position="291"/>
        <end position="309"/>
    </location>
</feature>
<gene>
    <name evidence="11" type="ORF">EU91_1867</name>
</gene>
<feature type="transmembrane region" description="Helical" evidence="10">
    <location>
        <begin position="417"/>
        <end position="436"/>
    </location>
</feature>
<dbReference type="AlphaFoldDB" id="A0A0A1ZC92"/>
<evidence type="ECO:0000256" key="7">
    <source>
        <dbReference type="ARBA" id="ARBA00023173"/>
    </source>
</evidence>
<feature type="transmembrane region" description="Helical" evidence="10">
    <location>
        <begin position="329"/>
        <end position="349"/>
    </location>
</feature>